<evidence type="ECO:0000256" key="3">
    <source>
        <dbReference type="ARBA" id="ARBA00012180"/>
    </source>
</evidence>
<evidence type="ECO:0000256" key="1">
    <source>
        <dbReference type="ARBA" id="ARBA00000077"/>
    </source>
</evidence>
<dbReference type="GO" id="GO:0004523">
    <property type="term" value="F:RNA-DNA hybrid ribonuclease activity"/>
    <property type="evidence" value="ECO:0007669"/>
    <property type="project" value="UniProtKB-EC"/>
</dbReference>
<dbReference type="PANTHER" id="PTHR10642:SF26">
    <property type="entry name" value="RIBONUCLEASE H1"/>
    <property type="match status" value="1"/>
</dbReference>
<sequence length="479" mass="54089">MGNHTIKSQTQVKILGVIFDSKASWRPYIQHIQKSCLSRINLIKTLSHTAWGAQTQMLLKIHKSLILSKIDYGASLISTTKPSHLRILESVHNSGIRLSIGAFRSNPISSILNIAGVPPLDIRWSELTFKIAARMARAPQCLHSSPNLIFDNYKKYDLDNILTTEISISPPWLISININLDLHQLPKKSTSSSQYRNLFMEILSSKQQHALIYTNASVVANRVGMAIIHGDTHIQWKLSNKCSIYTAEALAILKAIEFATNKVEANQIIILSDSLSSLMSIQNHWKPTDLARKILNAHTTASFAGKQISYMWIPGHCNIEGNELADKAAKQAHLANNPLTSPVFTYQDVKRIIAIEAQNQWENKWVAQTTKLHEIKRTTYPWPFPANISRKQETAITRLRIGHTYITHQHLMKGEEPPDCTQCGSPLTVKHILTECRSYENERRELNLPDQLADSLSPEQRNLTTTLKFLHNTGLLNKI</sequence>
<protein>
    <recommendedName>
        <fullName evidence="3">ribonuclease H</fullName>
        <ecNumber evidence="3">3.1.26.4</ecNumber>
    </recommendedName>
</protein>
<evidence type="ECO:0000313" key="9">
    <source>
        <dbReference type="EnsemblMetazoa" id="XP_008182880.3"/>
    </source>
</evidence>
<dbReference type="OrthoDB" id="6615482at2759"/>
<accession>A0A8R2F8J3</accession>
<dbReference type="InterPro" id="IPR002156">
    <property type="entry name" value="RNaseH_domain"/>
</dbReference>
<evidence type="ECO:0000256" key="6">
    <source>
        <dbReference type="ARBA" id="ARBA00022759"/>
    </source>
</evidence>
<reference evidence="10" key="1">
    <citation type="submission" date="2010-06" db="EMBL/GenBank/DDBJ databases">
        <authorList>
            <person name="Jiang H."/>
            <person name="Abraham K."/>
            <person name="Ali S."/>
            <person name="Alsbrooks S.L."/>
            <person name="Anim B.N."/>
            <person name="Anosike U.S."/>
            <person name="Attaway T."/>
            <person name="Bandaranaike D.P."/>
            <person name="Battles P.K."/>
            <person name="Bell S.N."/>
            <person name="Bell A.V."/>
            <person name="Beltran B."/>
            <person name="Bickham C."/>
            <person name="Bustamante Y."/>
            <person name="Caleb T."/>
            <person name="Canada A."/>
            <person name="Cardenas V."/>
            <person name="Carter K."/>
            <person name="Chacko J."/>
            <person name="Chandrabose M.N."/>
            <person name="Chavez D."/>
            <person name="Chavez A."/>
            <person name="Chen L."/>
            <person name="Chu H.-S."/>
            <person name="Claassen K.J."/>
            <person name="Cockrell R."/>
            <person name="Collins M."/>
            <person name="Cooper J.A."/>
            <person name="Cree A."/>
            <person name="Curry S.M."/>
            <person name="Da Y."/>
            <person name="Dao M.D."/>
            <person name="Das B."/>
            <person name="Davila M.-L."/>
            <person name="Davy-Carroll L."/>
            <person name="Denson S."/>
            <person name="Dinh H."/>
            <person name="Ebong V.E."/>
            <person name="Edwards J.R."/>
            <person name="Egan A."/>
            <person name="El-Daye J."/>
            <person name="Escobedo L."/>
            <person name="Fernandez S."/>
            <person name="Fernando P.R."/>
            <person name="Flagg N."/>
            <person name="Forbes L.D."/>
            <person name="Fowler R.G."/>
            <person name="Fu Q."/>
            <person name="Gabisi R.A."/>
            <person name="Ganer J."/>
            <person name="Garbino Pronczuk A."/>
            <person name="Garcia R.M."/>
            <person name="Garner T."/>
            <person name="Garrett T.E."/>
            <person name="Gonzalez D.A."/>
            <person name="Hamid H."/>
            <person name="Hawkins E.S."/>
            <person name="Hirani K."/>
            <person name="Hogues M.E."/>
            <person name="Hollins B."/>
            <person name="Hsiao C.-H."/>
            <person name="Jabil R."/>
            <person name="James M.L."/>
            <person name="Jhangiani S.N."/>
            <person name="Johnson B."/>
            <person name="Johnson Q."/>
            <person name="Joshi V."/>
            <person name="Kalu J.B."/>
            <person name="Kam C."/>
            <person name="Kashfia A."/>
            <person name="Keebler J."/>
            <person name="Kisamo H."/>
            <person name="Kovar C.L."/>
            <person name="Lago L.A."/>
            <person name="Lai C.-Y."/>
            <person name="Laidlaw J."/>
            <person name="Lara F."/>
            <person name="Le T.-K."/>
            <person name="Lee S.L."/>
            <person name="Legall F.H."/>
            <person name="Lemon S.J."/>
            <person name="Lewis L.R."/>
            <person name="Li B."/>
            <person name="Liu Y."/>
            <person name="Liu Y.-S."/>
            <person name="Lopez J."/>
            <person name="Lozado R.J."/>
            <person name="Lu J."/>
            <person name="Madu R.C."/>
            <person name="Maheshwari M."/>
            <person name="Maheshwari R."/>
            <person name="Malloy K."/>
            <person name="Martinez E."/>
            <person name="Mathew T."/>
            <person name="Mercado I.C."/>
            <person name="Mercado C."/>
            <person name="Meyer B."/>
            <person name="Montgomery K."/>
            <person name="Morgan M.B."/>
            <person name="Munidasa M."/>
            <person name="Nazareth L.V."/>
            <person name="Nelson J."/>
            <person name="Ng B.M."/>
            <person name="Nguyen N.B."/>
            <person name="Nguyen P.Q."/>
            <person name="Nguyen T."/>
            <person name="Obregon M."/>
            <person name="Okwuonu G.O."/>
            <person name="Onwere C.G."/>
            <person name="Orozco G."/>
            <person name="Parra A."/>
            <person name="Patel S."/>
            <person name="Patil S."/>
            <person name="Perez A."/>
            <person name="Perez Y."/>
            <person name="Pham C."/>
            <person name="Primus E.L."/>
            <person name="Pu L.-L."/>
            <person name="Puazo M."/>
            <person name="Qin X."/>
            <person name="Quiroz J.B."/>
            <person name="Reese J."/>
            <person name="Richards S."/>
            <person name="Rives C.M."/>
            <person name="Robberts R."/>
            <person name="Ruiz S.J."/>
            <person name="Ruiz M.J."/>
            <person name="Santibanez J."/>
            <person name="Schneider B.W."/>
            <person name="Sisson I."/>
            <person name="Smith M."/>
            <person name="Sodergren E."/>
            <person name="Song X.-Z."/>
            <person name="Song B.B."/>
            <person name="Summersgill H."/>
            <person name="Thelus R."/>
            <person name="Thornton R.D."/>
            <person name="Trejos Z.Y."/>
            <person name="Usmani K."/>
            <person name="Vattathil S."/>
            <person name="Villasana D."/>
            <person name="Walker D.L."/>
            <person name="Wang S."/>
            <person name="Wang K."/>
            <person name="White C.S."/>
            <person name="Williams A.C."/>
            <person name="Williamson J."/>
            <person name="Wilson K."/>
            <person name="Woghiren I.O."/>
            <person name="Woodworth J.R."/>
            <person name="Worley K.C."/>
            <person name="Wright R.A."/>
            <person name="Wu W."/>
            <person name="Young L."/>
            <person name="Zhang L."/>
            <person name="Zhang J."/>
            <person name="Zhu Y."/>
            <person name="Muzny D.M."/>
            <person name="Weinstock G."/>
            <person name="Gibbs R.A."/>
        </authorList>
    </citation>
    <scope>NUCLEOTIDE SEQUENCE [LARGE SCALE GENOMIC DNA]</scope>
    <source>
        <strain evidence="10">LSR1</strain>
    </source>
</reference>
<dbReference type="Gene3D" id="3.30.420.10">
    <property type="entry name" value="Ribonuclease H-like superfamily/Ribonuclease H"/>
    <property type="match status" value="1"/>
</dbReference>
<dbReference type="Proteomes" id="UP000007819">
    <property type="component" value="Chromosome A1"/>
</dbReference>
<dbReference type="AlphaFoldDB" id="A0A8R2F8J3"/>
<name>A0A8R2F8J3_ACYPI</name>
<reference evidence="9" key="2">
    <citation type="submission" date="2022-06" db="UniProtKB">
        <authorList>
            <consortium name="EnsemblMetazoa"/>
        </authorList>
    </citation>
    <scope>IDENTIFICATION</scope>
</reference>
<dbReference type="GO" id="GO:0043137">
    <property type="term" value="P:DNA replication, removal of RNA primer"/>
    <property type="evidence" value="ECO:0007669"/>
    <property type="project" value="TreeGrafter"/>
</dbReference>
<dbReference type="InterPro" id="IPR012337">
    <property type="entry name" value="RNaseH-like_sf"/>
</dbReference>
<dbReference type="InterPro" id="IPR050092">
    <property type="entry name" value="RNase_H"/>
</dbReference>
<evidence type="ECO:0000256" key="7">
    <source>
        <dbReference type="ARBA" id="ARBA00022801"/>
    </source>
</evidence>
<dbReference type="GO" id="GO:0003676">
    <property type="term" value="F:nucleic acid binding"/>
    <property type="evidence" value="ECO:0007669"/>
    <property type="project" value="InterPro"/>
</dbReference>
<evidence type="ECO:0000313" key="10">
    <source>
        <dbReference type="Proteomes" id="UP000007819"/>
    </source>
</evidence>
<comment type="similarity">
    <text evidence="2">Belongs to the RNase H family.</text>
</comment>
<evidence type="ECO:0000256" key="5">
    <source>
        <dbReference type="ARBA" id="ARBA00022723"/>
    </source>
</evidence>
<proteinExistence type="inferred from homology"/>
<dbReference type="Pfam" id="PF00075">
    <property type="entry name" value="RNase_H"/>
    <property type="match status" value="1"/>
</dbReference>
<keyword evidence="10" id="KW-1185">Reference proteome</keyword>
<keyword evidence="6" id="KW-0255">Endonuclease</keyword>
<dbReference type="RefSeq" id="XP_008182880.3">
    <property type="nucleotide sequence ID" value="XM_008184658.3"/>
</dbReference>
<evidence type="ECO:0000259" key="8">
    <source>
        <dbReference type="PROSITE" id="PS50879"/>
    </source>
</evidence>
<evidence type="ECO:0000256" key="4">
    <source>
        <dbReference type="ARBA" id="ARBA00022722"/>
    </source>
</evidence>
<organism evidence="9 10">
    <name type="scientific">Acyrthosiphon pisum</name>
    <name type="common">Pea aphid</name>
    <dbReference type="NCBI Taxonomy" id="7029"/>
    <lineage>
        <taxon>Eukaryota</taxon>
        <taxon>Metazoa</taxon>
        <taxon>Ecdysozoa</taxon>
        <taxon>Arthropoda</taxon>
        <taxon>Hexapoda</taxon>
        <taxon>Insecta</taxon>
        <taxon>Pterygota</taxon>
        <taxon>Neoptera</taxon>
        <taxon>Paraneoptera</taxon>
        <taxon>Hemiptera</taxon>
        <taxon>Sternorrhyncha</taxon>
        <taxon>Aphidomorpha</taxon>
        <taxon>Aphidoidea</taxon>
        <taxon>Aphididae</taxon>
        <taxon>Macrosiphini</taxon>
        <taxon>Acyrthosiphon</taxon>
    </lineage>
</organism>
<feature type="domain" description="RNase H type-1" evidence="8">
    <location>
        <begin position="206"/>
        <end position="334"/>
    </location>
</feature>
<dbReference type="EC" id="3.1.26.4" evidence="3"/>
<dbReference type="InterPro" id="IPR036397">
    <property type="entry name" value="RNaseH_sf"/>
</dbReference>
<dbReference type="GO" id="GO:0046872">
    <property type="term" value="F:metal ion binding"/>
    <property type="evidence" value="ECO:0007669"/>
    <property type="project" value="UniProtKB-KW"/>
</dbReference>
<dbReference type="CDD" id="cd09276">
    <property type="entry name" value="Rnase_HI_RT_non_LTR"/>
    <property type="match status" value="1"/>
</dbReference>
<dbReference type="PANTHER" id="PTHR10642">
    <property type="entry name" value="RIBONUCLEASE H1"/>
    <property type="match status" value="1"/>
</dbReference>
<keyword evidence="7" id="KW-0378">Hydrolase</keyword>
<dbReference type="KEGG" id="api:100570071"/>
<evidence type="ECO:0000256" key="2">
    <source>
        <dbReference type="ARBA" id="ARBA00005300"/>
    </source>
</evidence>
<dbReference type="GeneID" id="100570071"/>
<keyword evidence="4" id="KW-0540">Nuclease</keyword>
<keyword evidence="5" id="KW-0479">Metal-binding</keyword>
<comment type="catalytic activity">
    <reaction evidence="1">
        <text>Endonucleolytic cleavage to 5'-phosphomonoester.</text>
        <dbReference type="EC" id="3.1.26.4"/>
    </reaction>
</comment>
<dbReference type="PROSITE" id="PS50879">
    <property type="entry name" value="RNASE_H_1"/>
    <property type="match status" value="1"/>
</dbReference>
<dbReference type="EnsemblMetazoa" id="XM_008184658.3">
    <property type="protein sequence ID" value="XP_008182880.3"/>
    <property type="gene ID" value="LOC100570071"/>
</dbReference>
<dbReference type="SUPFAM" id="SSF53098">
    <property type="entry name" value="Ribonuclease H-like"/>
    <property type="match status" value="1"/>
</dbReference>